<name>A0A2K8YWB1_9BACT</name>
<reference evidence="9 10" key="1">
    <citation type="submission" date="2017-11" db="EMBL/GenBank/DDBJ databases">
        <title>Taxonomic description and genome sequences of Spirosoma HA7 sp. nov., isolated from pollen microhabitat of Corylus avellana.</title>
        <authorList>
            <person name="Ambika Manirajan B."/>
            <person name="Suarez C."/>
            <person name="Ratering S."/>
            <person name="Geissler-Plaum R."/>
            <person name="Cardinale M."/>
            <person name="Sylvia S."/>
        </authorList>
    </citation>
    <scope>NUCLEOTIDE SEQUENCE [LARGE SCALE GENOMIC DNA]</scope>
    <source>
        <strain evidence="9 10">HA7</strain>
    </source>
</reference>
<keyword evidence="2 9" id="KW-0378">Hydrolase</keyword>
<evidence type="ECO:0000256" key="6">
    <source>
        <dbReference type="SAM" id="SignalP"/>
    </source>
</evidence>
<dbReference type="InterPro" id="IPR013783">
    <property type="entry name" value="Ig-like_fold"/>
</dbReference>
<dbReference type="InterPro" id="IPR014756">
    <property type="entry name" value="Ig_E-set"/>
</dbReference>
<dbReference type="InterPro" id="IPR004197">
    <property type="entry name" value="Cellulase_Ig-like"/>
</dbReference>
<evidence type="ECO:0000256" key="4">
    <source>
        <dbReference type="ARBA" id="ARBA00023295"/>
    </source>
</evidence>
<dbReference type="SUPFAM" id="SSF81296">
    <property type="entry name" value="E set domains"/>
    <property type="match status" value="1"/>
</dbReference>
<dbReference type="CDD" id="cd02850">
    <property type="entry name" value="E_set_Cellulase_N"/>
    <property type="match status" value="1"/>
</dbReference>
<dbReference type="Proteomes" id="UP000232883">
    <property type="component" value="Chromosome"/>
</dbReference>
<evidence type="ECO:0000313" key="10">
    <source>
        <dbReference type="Proteomes" id="UP000232883"/>
    </source>
</evidence>
<dbReference type="EMBL" id="CP025096">
    <property type="protein sequence ID" value="AUD01838.1"/>
    <property type="molecule type" value="Genomic_DNA"/>
</dbReference>
<dbReference type="InterPro" id="IPR012341">
    <property type="entry name" value="6hp_glycosidase-like_sf"/>
</dbReference>
<feature type="chain" id="PRO_5014596990" evidence="6">
    <location>
        <begin position="24"/>
        <end position="614"/>
    </location>
</feature>
<dbReference type="PANTHER" id="PTHR22298">
    <property type="entry name" value="ENDO-1,4-BETA-GLUCANASE"/>
    <property type="match status" value="1"/>
</dbReference>
<evidence type="ECO:0000259" key="8">
    <source>
        <dbReference type="Pfam" id="PF02927"/>
    </source>
</evidence>
<dbReference type="RefSeq" id="WP_100987558.1">
    <property type="nucleotide sequence ID" value="NZ_CP025096.1"/>
</dbReference>
<keyword evidence="4" id="KW-0326">Glycosidase</keyword>
<proteinExistence type="inferred from homology"/>
<evidence type="ECO:0000256" key="2">
    <source>
        <dbReference type="ARBA" id="ARBA00022801"/>
    </source>
</evidence>
<evidence type="ECO:0000313" key="9">
    <source>
        <dbReference type="EMBL" id="AUD01838.1"/>
    </source>
</evidence>
<dbReference type="SUPFAM" id="SSF48208">
    <property type="entry name" value="Six-hairpin glycosidases"/>
    <property type="match status" value="1"/>
</dbReference>
<dbReference type="KEGG" id="spir:CWM47_08415"/>
<dbReference type="OrthoDB" id="9808897at2"/>
<feature type="domain" description="Glycoside hydrolase family 9" evidence="7">
    <location>
        <begin position="128"/>
        <end position="547"/>
    </location>
</feature>
<dbReference type="Pfam" id="PF02927">
    <property type="entry name" value="CelD_N"/>
    <property type="match status" value="1"/>
</dbReference>
<keyword evidence="10" id="KW-1185">Reference proteome</keyword>
<sequence length="614" mass="69365">MRYHSAKKLLLFLLIHSSYVLNAQSVKVLTNQVGYEGSKAKRAVIMAEQHVSIPTFQLINTSTANVVYSGKPVFSGPVNKWKNWLFWTIDFSDYTTEGTYQVQVMAQGKPVSSYPFSISKNVLEQFTLSDVVYYFKGQRSSGLLDKADHKLILAGRPSDTLDVHGGWYDATGDYGKHLSHLTFTSYFNPQQISLTAWSLLKTHAQLTKRTGTDFRQYTRRLLDEAMYGADYLVRVQAKDGSFYRSVKAPGPGKLAKDRVIQAEDKAYRIKQTKDQTLASATDETNWRNYQVSYRSGGGLAIASLAMASTYAGELSGDFSPADYRKAAEDAFAFLEKENVTMTNDGKENIVDDYCALSAATELYKATQKNNYRQAADKRAQQLLNRLSSWKNYKDYWRADEQDRPFFHPSDAGLPLISLVYYYPLATSDMQQKIKQVIKLSIQHELSITHEVKNPFGYSRQLVQDTVGNRRSTFFFPHGSEASPWWQGENARIASMATAARLAATLFEDDKLLRTQLEGFAMDQLNWILGMNPYDACMLQGAGHNNPTYGFFGTFEYTNAPGGIVNGITSGMTNEDDIDFNLSYKMTGKDSDWRWAEQWLPHAAWYLLAVAVNEE</sequence>
<feature type="signal peptide" evidence="6">
    <location>
        <begin position="1"/>
        <end position="23"/>
    </location>
</feature>
<keyword evidence="3" id="KW-0119">Carbohydrate metabolism</keyword>
<dbReference type="Gene3D" id="2.60.40.10">
    <property type="entry name" value="Immunoglobulins"/>
    <property type="match status" value="1"/>
</dbReference>
<dbReference type="InterPro" id="IPR008928">
    <property type="entry name" value="6-hairpin_glycosidase_sf"/>
</dbReference>
<keyword evidence="6" id="KW-0732">Signal</keyword>
<keyword evidence="5" id="KW-0624">Polysaccharide degradation</keyword>
<gene>
    <name evidence="9" type="ORF">CWM47_08415</name>
</gene>
<evidence type="ECO:0000256" key="3">
    <source>
        <dbReference type="ARBA" id="ARBA00023277"/>
    </source>
</evidence>
<feature type="domain" description="Cellulase Ig-like" evidence="8">
    <location>
        <begin position="26"/>
        <end position="106"/>
    </location>
</feature>
<dbReference type="GO" id="GO:0000272">
    <property type="term" value="P:polysaccharide catabolic process"/>
    <property type="evidence" value="ECO:0007669"/>
    <property type="project" value="UniProtKB-KW"/>
</dbReference>
<dbReference type="Pfam" id="PF00759">
    <property type="entry name" value="Glyco_hydro_9"/>
    <property type="match status" value="1"/>
</dbReference>
<dbReference type="InterPro" id="IPR001701">
    <property type="entry name" value="Glyco_hydro_9"/>
</dbReference>
<dbReference type="GO" id="GO:0008810">
    <property type="term" value="F:cellulase activity"/>
    <property type="evidence" value="ECO:0007669"/>
    <property type="project" value="InterPro"/>
</dbReference>
<evidence type="ECO:0000256" key="5">
    <source>
        <dbReference type="ARBA" id="ARBA00023326"/>
    </source>
</evidence>
<organism evidence="9 10">
    <name type="scientific">Spirosoma pollinicola</name>
    <dbReference type="NCBI Taxonomy" id="2057025"/>
    <lineage>
        <taxon>Bacteria</taxon>
        <taxon>Pseudomonadati</taxon>
        <taxon>Bacteroidota</taxon>
        <taxon>Cytophagia</taxon>
        <taxon>Cytophagales</taxon>
        <taxon>Cytophagaceae</taxon>
        <taxon>Spirosoma</taxon>
    </lineage>
</organism>
<evidence type="ECO:0000256" key="1">
    <source>
        <dbReference type="ARBA" id="ARBA00007072"/>
    </source>
</evidence>
<dbReference type="Gene3D" id="1.50.10.10">
    <property type="match status" value="1"/>
</dbReference>
<comment type="similarity">
    <text evidence="1">Belongs to the glycosyl hydrolase 9 (cellulase E) family.</text>
</comment>
<dbReference type="AlphaFoldDB" id="A0A2K8YWB1"/>
<evidence type="ECO:0000259" key="7">
    <source>
        <dbReference type="Pfam" id="PF00759"/>
    </source>
</evidence>
<accession>A0A2K8YWB1</accession>
<protein>
    <submittedName>
        <fullName evidence="9">Glycoside hydrolase</fullName>
    </submittedName>
</protein>